<reference evidence="2" key="1">
    <citation type="journal article" date="2019" name="Int. J. Syst. Evol. Microbiol.">
        <title>The Global Catalogue of Microorganisms (GCM) 10K type strain sequencing project: providing services to taxonomists for standard genome sequencing and annotation.</title>
        <authorList>
            <consortium name="The Broad Institute Genomics Platform"/>
            <consortium name="The Broad Institute Genome Sequencing Center for Infectious Disease"/>
            <person name="Wu L."/>
            <person name="Ma J."/>
        </authorList>
    </citation>
    <scope>NUCLEOTIDE SEQUENCE [LARGE SCALE GENOMIC DNA]</scope>
    <source>
        <strain evidence="2">JCM 11444</strain>
    </source>
</reference>
<dbReference type="Proteomes" id="UP001500418">
    <property type="component" value="Unassembled WGS sequence"/>
</dbReference>
<protein>
    <submittedName>
        <fullName evidence="1">Uncharacterized protein</fullName>
    </submittedName>
</protein>
<gene>
    <name evidence="1" type="ORF">GCM10009575_008050</name>
</gene>
<dbReference type="EMBL" id="BAAAID010000003">
    <property type="protein sequence ID" value="GAA0917748.1"/>
    <property type="molecule type" value="Genomic_DNA"/>
</dbReference>
<sequence>MPVEFLGIAATNDACGSGSPDPAYIATRREDVRQAGRRARAVRGPQTLAAVR</sequence>
<evidence type="ECO:0000313" key="1">
    <source>
        <dbReference type="EMBL" id="GAA0917748.1"/>
    </source>
</evidence>
<proteinExistence type="predicted"/>
<evidence type="ECO:0000313" key="2">
    <source>
        <dbReference type="Proteomes" id="UP001500418"/>
    </source>
</evidence>
<keyword evidence="2" id="KW-1185">Reference proteome</keyword>
<accession>A0ABN1NVE5</accession>
<organism evidence="1 2">
    <name type="scientific">Streptomyces rhizosphaericus</name>
    <dbReference type="NCBI Taxonomy" id="114699"/>
    <lineage>
        <taxon>Bacteria</taxon>
        <taxon>Bacillati</taxon>
        <taxon>Actinomycetota</taxon>
        <taxon>Actinomycetes</taxon>
        <taxon>Kitasatosporales</taxon>
        <taxon>Streptomycetaceae</taxon>
        <taxon>Streptomyces</taxon>
        <taxon>Streptomyces violaceusniger group</taxon>
    </lineage>
</organism>
<comment type="caution">
    <text evidence="1">The sequence shown here is derived from an EMBL/GenBank/DDBJ whole genome shotgun (WGS) entry which is preliminary data.</text>
</comment>
<name>A0ABN1NVE5_9ACTN</name>